<reference evidence="1 2" key="1">
    <citation type="journal article" date="2019" name="Commun. Biol.">
        <title>The bagworm genome reveals a unique fibroin gene that provides high tensile strength.</title>
        <authorList>
            <person name="Kono N."/>
            <person name="Nakamura H."/>
            <person name="Ohtoshi R."/>
            <person name="Tomita M."/>
            <person name="Numata K."/>
            <person name="Arakawa K."/>
        </authorList>
    </citation>
    <scope>NUCLEOTIDE SEQUENCE [LARGE SCALE GENOMIC DNA]</scope>
</reference>
<proteinExistence type="predicted"/>
<dbReference type="Proteomes" id="UP000299102">
    <property type="component" value="Unassembled WGS sequence"/>
</dbReference>
<keyword evidence="2" id="KW-1185">Reference proteome</keyword>
<protein>
    <submittedName>
        <fullName evidence="1">Uncharacterized protein</fullName>
    </submittedName>
</protein>
<dbReference type="PROSITE" id="PS51257">
    <property type="entry name" value="PROKAR_LIPOPROTEIN"/>
    <property type="match status" value="1"/>
</dbReference>
<sequence>MGSVPLRGNPGPSHGLIPAPATVAGCRGLATTPMHMHNEVHGYASPIKIDPLLVSTKRPGQKPFKVNVMRDVVCSSTGDAHLDTH</sequence>
<evidence type="ECO:0000313" key="2">
    <source>
        <dbReference type="Proteomes" id="UP000299102"/>
    </source>
</evidence>
<dbReference type="EMBL" id="BGZK01001355">
    <property type="protein sequence ID" value="GBP77950.1"/>
    <property type="molecule type" value="Genomic_DNA"/>
</dbReference>
<organism evidence="1 2">
    <name type="scientific">Eumeta variegata</name>
    <name type="common">Bagworm moth</name>
    <name type="synonym">Eumeta japonica</name>
    <dbReference type="NCBI Taxonomy" id="151549"/>
    <lineage>
        <taxon>Eukaryota</taxon>
        <taxon>Metazoa</taxon>
        <taxon>Ecdysozoa</taxon>
        <taxon>Arthropoda</taxon>
        <taxon>Hexapoda</taxon>
        <taxon>Insecta</taxon>
        <taxon>Pterygota</taxon>
        <taxon>Neoptera</taxon>
        <taxon>Endopterygota</taxon>
        <taxon>Lepidoptera</taxon>
        <taxon>Glossata</taxon>
        <taxon>Ditrysia</taxon>
        <taxon>Tineoidea</taxon>
        <taxon>Psychidae</taxon>
        <taxon>Oiketicinae</taxon>
        <taxon>Eumeta</taxon>
    </lineage>
</organism>
<evidence type="ECO:0000313" key="1">
    <source>
        <dbReference type="EMBL" id="GBP77950.1"/>
    </source>
</evidence>
<accession>A0A4C1YRZ7</accession>
<name>A0A4C1YRZ7_EUMVA</name>
<dbReference type="AlphaFoldDB" id="A0A4C1YRZ7"/>
<gene>
    <name evidence="1" type="ORF">EVAR_83198_1</name>
</gene>
<comment type="caution">
    <text evidence="1">The sequence shown here is derived from an EMBL/GenBank/DDBJ whole genome shotgun (WGS) entry which is preliminary data.</text>
</comment>